<keyword evidence="2" id="KW-0812">Transmembrane</keyword>
<comment type="subcellular location">
    <subcellularLocation>
        <location evidence="1">Membrane</location>
    </subcellularLocation>
</comment>
<dbReference type="PANTHER" id="PTHR21266">
    <property type="entry name" value="IRON-SULFUR DOMAIN CONTAINING PROTEIN"/>
    <property type="match status" value="1"/>
</dbReference>
<evidence type="ECO:0000259" key="10">
    <source>
        <dbReference type="PROSITE" id="PS51296"/>
    </source>
</evidence>
<dbReference type="GO" id="GO:0016020">
    <property type="term" value="C:membrane"/>
    <property type="evidence" value="ECO:0007669"/>
    <property type="project" value="UniProtKB-SubCell"/>
</dbReference>
<dbReference type="InterPro" id="IPR050584">
    <property type="entry name" value="Cholesterol_7-desaturase"/>
</dbReference>
<dbReference type="Gene3D" id="2.102.10.10">
    <property type="entry name" value="Rieske [2Fe-2S] iron-sulphur domain"/>
    <property type="match status" value="1"/>
</dbReference>
<evidence type="ECO:0000256" key="6">
    <source>
        <dbReference type="ARBA" id="ARBA00023002"/>
    </source>
</evidence>
<proteinExistence type="predicted"/>
<dbReference type="InterPro" id="IPR036922">
    <property type="entry name" value="Rieske_2Fe-2S_sf"/>
</dbReference>
<evidence type="ECO:0000256" key="5">
    <source>
        <dbReference type="ARBA" id="ARBA00022989"/>
    </source>
</evidence>
<evidence type="ECO:0000256" key="8">
    <source>
        <dbReference type="ARBA" id="ARBA00023014"/>
    </source>
</evidence>
<keyword evidence="9" id="KW-0472">Membrane</keyword>
<keyword evidence="5" id="KW-1133">Transmembrane helix</keyword>
<keyword evidence="7" id="KW-0408">Iron</keyword>
<keyword evidence="4" id="KW-0479">Metal-binding</keyword>
<feature type="domain" description="Rieske" evidence="10">
    <location>
        <begin position="14"/>
        <end position="101"/>
    </location>
</feature>
<dbReference type="Pfam" id="PF00355">
    <property type="entry name" value="Rieske"/>
    <property type="match status" value="1"/>
</dbReference>
<dbReference type="InterPro" id="IPR017941">
    <property type="entry name" value="Rieske_2Fe-2S"/>
</dbReference>
<dbReference type="GO" id="GO:0016491">
    <property type="term" value="F:oxidoreductase activity"/>
    <property type="evidence" value="ECO:0007669"/>
    <property type="project" value="UniProtKB-KW"/>
</dbReference>
<evidence type="ECO:0000256" key="4">
    <source>
        <dbReference type="ARBA" id="ARBA00022723"/>
    </source>
</evidence>
<dbReference type="AlphaFoldDB" id="A0A382AXS9"/>
<evidence type="ECO:0000256" key="3">
    <source>
        <dbReference type="ARBA" id="ARBA00022714"/>
    </source>
</evidence>
<dbReference type="GO" id="GO:0051537">
    <property type="term" value="F:2 iron, 2 sulfur cluster binding"/>
    <property type="evidence" value="ECO:0007669"/>
    <property type="project" value="UniProtKB-KW"/>
</dbReference>
<protein>
    <recommendedName>
        <fullName evidence="10">Rieske domain-containing protein</fullName>
    </recommendedName>
</protein>
<reference evidence="11" key="1">
    <citation type="submission" date="2018-05" db="EMBL/GenBank/DDBJ databases">
        <authorList>
            <person name="Lanie J.A."/>
            <person name="Ng W.-L."/>
            <person name="Kazmierczak K.M."/>
            <person name="Andrzejewski T.M."/>
            <person name="Davidsen T.M."/>
            <person name="Wayne K.J."/>
            <person name="Tettelin H."/>
            <person name="Glass J.I."/>
            <person name="Rusch D."/>
            <person name="Podicherti R."/>
            <person name="Tsui H.-C.T."/>
            <person name="Winkler M.E."/>
        </authorList>
    </citation>
    <scope>NUCLEOTIDE SEQUENCE</scope>
</reference>
<sequence length="101" mass="11145">MTRARIPLPIPHGWFGLAWSHELGKNEVKTIEFCNKEIVIFRTEEGKPTAISPFCPHLGAHLGKGGTVVGESIRCPFHGWCWDGEGKCTEVPYSDTIPKAA</sequence>
<dbReference type="PANTHER" id="PTHR21266:SF32">
    <property type="entry name" value="CHOLESTEROL 7-DESATURASE NVD"/>
    <property type="match status" value="1"/>
</dbReference>
<dbReference type="GO" id="GO:0005737">
    <property type="term" value="C:cytoplasm"/>
    <property type="evidence" value="ECO:0007669"/>
    <property type="project" value="TreeGrafter"/>
</dbReference>
<feature type="non-terminal residue" evidence="11">
    <location>
        <position position="101"/>
    </location>
</feature>
<name>A0A382AXS9_9ZZZZ</name>
<dbReference type="PROSITE" id="PS51296">
    <property type="entry name" value="RIESKE"/>
    <property type="match status" value="1"/>
</dbReference>
<dbReference type="EMBL" id="UINC01027136">
    <property type="protein sequence ID" value="SVB05872.1"/>
    <property type="molecule type" value="Genomic_DNA"/>
</dbReference>
<gene>
    <name evidence="11" type="ORF">METZ01_LOCUS158726</name>
</gene>
<evidence type="ECO:0000256" key="7">
    <source>
        <dbReference type="ARBA" id="ARBA00023004"/>
    </source>
</evidence>
<keyword evidence="3" id="KW-0001">2Fe-2S</keyword>
<evidence type="ECO:0000256" key="9">
    <source>
        <dbReference type="ARBA" id="ARBA00023136"/>
    </source>
</evidence>
<accession>A0A382AXS9</accession>
<evidence type="ECO:0000256" key="1">
    <source>
        <dbReference type="ARBA" id="ARBA00004370"/>
    </source>
</evidence>
<evidence type="ECO:0000256" key="2">
    <source>
        <dbReference type="ARBA" id="ARBA00022692"/>
    </source>
</evidence>
<evidence type="ECO:0000313" key="11">
    <source>
        <dbReference type="EMBL" id="SVB05872.1"/>
    </source>
</evidence>
<dbReference type="SUPFAM" id="SSF50022">
    <property type="entry name" value="ISP domain"/>
    <property type="match status" value="1"/>
</dbReference>
<keyword evidence="6" id="KW-0560">Oxidoreductase</keyword>
<dbReference type="GO" id="GO:0046872">
    <property type="term" value="F:metal ion binding"/>
    <property type="evidence" value="ECO:0007669"/>
    <property type="project" value="UniProtKB-KW"/>
</dbReference>
<organism evidence="11">
    <name type="scientific">marine metagenome</name>
    <dbReference type="NCBI Taxonomy" id="408172"/>
    <lineage>
        <taxon>unclassified sequences</taxon>
        <taxon>metagenomes</taxon>
        <taxon>ecological metagenomes</taxon>
    </lineage>
</organism>
<keyword evidence="8" id="KW-0411">Iron-sulfur</keyword>